<dbReference type="AlphaFoldDB" id="A0A395IHM0"/>
<name>A0A395IHM0_9HELO</name>
<evidence type="ECO:0000313" key="2">
    <source>
        <dbReference type="EMBL" id="RAL59710.1"/>
    </source>
</evidence>
<reference evidence="2 3" key="1">
    <citation type="submission" date="2018-06" db="EMBL/GenBank/DDBJ databases">
        <title>Genome Sequence of the Brown Rot Fungal Pathogen Monilinia fructigena.</title>
        <authorList>
            <person name="Landi L."/>
            <person name="De Miccolis Angelini R.M."/>
            <person name="Pollastro S."/>
            <person name="Abate D."/>
            <person name="Faretra F."/>
            <person name="Romanazzi G."/>
        </authorList>
    </citation>
    <scope>NUCLEOTIDE SEQUENCE [LARGE SCALE GENOMIC DNA]</scope>
    <source>
        <strain evidence="2 3">Mfrg269</strain>
    </source>
</reference>
<dbReference type="OrthoDB" id="3877279at2759"/>
<protein>
    <submittedName>
        <fullName evidence="2">Uncharacterized protein</fullName>
    </submittedName>
</protein>
<gene>
    <name evidence="2" type="ORF">DID88_000342</name>
</gene>
<sequence length="215" mass="22946">MTPPLSMSSRKRSSSISSSSSIESFDSDFFEQTYVPLSNLPTPPLSSHSYDTTAAQSPISLFSSDEILDPEFLGPAIHLTNLIPSSTSLTDPSTQLVHALLSRADLPIEILALAIVTIISQDILEEAKSDMARAAKRQSSASYCMQEWSMSMANCGGRPMSSGKACLGIDGENTPQPTPVETPRIERLEIGNEKPLGGYVDVEQGDEAGIPGIVA</sequence>
<dbReference type="EMBL" id="QKRW01000049">
    <property type="protein sequence ID" value="RAL59710.1"/>
    <property type="molecule type" value="Genomic_DNA"/>
</dbReference>
<comment type="caution">
    <text evidence="2">The sequence shown here is derived from an EMBL/GenBank/DDBJ whole genome shotgun (WGS) entry which is preliminary data.</text>
</comment>
<evidence type="ECO:0000256" key="1">
    <source>
        <dbReference type="SAM" id="MobiDB-lite"/>
    </source>
</evidence>
<feature type="region of interest" description="Disordered" evidence="1">
    <location>
        <begin position="1"/>
        <end position="23"/>
    </location>
</feature>
<evidence type="ECO:0000313" key="3">
    <source>
        <dbReference type="Proteomes" id="UP000249056"/>
    </source>
</evidence>
<proteinExistence type="predicted"/>
<feature type="compositionally biased region" description="Low complexity" evidence="1">
    <location>
        <begin position="14"/>
        <end position="23"/>
    </location>
</feature>
<accession>A0A395IHM0</accession>
<dbReference type="Proteomes" id="UP000249056">
    <property type="component" value="Unassembled WGS sequence"/>
</dbReference>
<keyword evidence="3" id="KW-1185">Reference proteome</keyword>
<organism evidence="2 3">
    <name type="scientific">Monilinia fructigena</name>
    <dbReference type="NCBI Taxonomy" id="38457"/>
    <lineage>
        <taxon>Eukaryota</taxon>
        <taxon>Fungi</taxon>
        <taxon>Dikarya</taxon>
        <taxon>Ascomycota</taxon>
        <taxon>Pezizomycotina</taxon>
        <taxon>Leotiomycetes</taxon>
        <taxon>Helotiales</taxon>
        <taxon>Sclerotiniaceae</taxon>
        <taxon>Monilinia</taxon>
    </lineage>
</organism>